<evidence type="ECO:0000313" key="1">
    <source>
        <dbReference type="EMBL" id="KAF0761382.1"/>
    </source>
</evidence>
<name>A0A6G0YTZ4_APHCR</name>
<dbReference type="AlphaFoldDB" id="A0A6G0YTZ4"/>
<gene>
    <name evidence="1" type="ORF">FWK35_00029139</name>
</gene>
<accession>A0A6G0YTZ4</accession>
<dbReference type="EMBL" id="VUJU01002410">
    <property type="protein sequence ID" value="KAF0761382.1"/>
    <property type="molecule type" value="Genomic_DNA"/>
</dbReference>
<comment type="caution">
    <text evidence="1">The sequence shown here is derived from an EMBL/GenBank/DDBJ whole genome shotgun (WGS) entry which is preliminary data.</text>
</comment>
<keyword evidence="2" id="KW-1185">Reference proteome</keyword>
<dbReference type="Proteomes" id="UP000478052">
    <property type="component" value="Unassembled WGS sequence"/>
</dbReference>
<sequence length="129" mass="15248">MQITFQLKRKLTAPFNTIYDFKTFKQYSNLQHKFLSFLNVISGRLSLQKSEKIKSVPISSIAEDLTRNDLLFFKCVFAIITSVDVEHSFSAYTCISVDNRIKSLPVRKHFIIQYNHKIYLVIYKHIFYN</sequence>
<protein>
    <submittedName>
        <fullName evidence="1">DUF659 domain-containing protein</fullName>
    </submittedName>
</protein>
<evidence type="ECO:0000313" key="2">
    <source>
        <dbReference type="Proteomes" id="UP000478052"/>
    </source>
</evidence>
<reference evidence="1 2" key="1">
    <citation type="submission" date="2019-08" db="EMBL/GenBank/DDBJ databases">
        <title>Whole genome of Aphis craccivora.</title>
        <authorList>
            <person name="Voronova N.V."/>
            <person name="Shulinski R.S."/>
            <person name="Bandarenka Y.V."/>
            <person name="Zhorov D.G."/>
            <person name="Warner D."/>
        </authorList>
    </citation>
    <scope>NUCLEOTIDE SEQUENCE [LARGE SCALE GENOMIC DNA]</scope>
    <source>
        <strain evidence="1">180601</strain>
        <tissue evidence="1">Whole Body</tissue>
    </source>
</reference>
<proteinExistence type="predicted"/>
<organism evidence="1 2">
    <name type="scientific">Aphis craccivora</name>
    <name type="common">Cowpea aphid</name>
    <dbReference type="NCBI Taxonomy" id="307492"/>
    <lineage>
        <taxon>Eukaryota</taxon>
        <taxon>Metazoa</taxon>
        <taxon>Ecdysozoa</taxon>
        <taxon>Arthropoda</taxon>
        <taxon>Hexapoda</taxon>
        <taxon>Insecta</taxon>
        <taxon>Pterygota</taxon>
        <taxon>Neoptera</taxon>
        <taxon>Paraneoptera</taxon>
        <taxon>Hemiptera</taxon>
        <taxon>Sternorrhyncha</taxon>
        <taxon>Aphidomorpha</taxon>
        <taxon>Aphidoidea</taxon>
        <taxon>Aphididae</taxon>
        <taxon>Aphidini</taxon>
        <taxon>Aphis</taxon>
        <taxon>Aphis</taxon>
    </lineage>
</organism>